<reference evidence="2 3" key="1">
    <citation type="submission" date="2011-02" db="EMBL/GenBank/DDBJ databases">
        <title>The Genome Sequence of Sphaeroforma arctica JP610.</title>
        <authorList>
            <consortium name="The Broad Institute Genome Sequencing Platform"/>
            <person name="Russ C."/>
            <person name="Cuomo C."/>
            <person name="Young S.K."/>
            <person name="Zeng Q."/>
            <person name="Gargeya S."/>
            <person name="Alvarado L."/>
            <person name="Berlin A."/>
            <person name="Chapman S.B."/>
            <person name="Chen Z."/>
            <person name="Freedman E."/>
            <person name="Gellesch M."/>
            <person name="Goldberg J."/>
            <person name="Griggs A."/>
            <person name="Gujja S."/>
            <person name="Heilman E."/>
            <person name="Heiman D."/>
            <person name="Howarth C."/>
            <person name="Mehta T."/>
            <person name="Neiman D."/>
            <person name="Pearson M."/>
            <person name="Roberts A."/>
            <person name="Saif S."/>
            <person name="Shea T."/>
            <person name="Shenoy N."/>
            <person name="Sisk P."/>
            <person name="Stolte C."/>
            <person name="Sykes S."/>
            <person name="White J."/>
            <person name="Yandava C."/>
            <person name="Burger G."/>
            <person name="Gray M.W."/>
            <person name="Holland P.W.H."/>
            <person name="King N."/>
            <person name="Lang F.B.F."/>
            <person name="Roger A.J."/>
            <person name="Ruiz-Trillo I."/>
            <person name="Haas B."/>
            <person name="Nusbaum C."/>
            <person name="Birren B."/>
        </authorList>
    </citation>
    <scope>NUCLEOTIDE SEQUENCE [LARGE SCALE GENOMIC DNA]</scope>
    <source>
        <strain evidence="2 3">JP610</strain>
    </source>
</reference>
<evidence type="ECO:0000313" key="2">
    <source>
        <dbReference type="EMBL" id="KNC74774.1"/>
    </source>
</evidence>
<name>A0A0L0FDC8_9EUKA</name>
<sequence length="159" mass="17998">SGDQHLIQQHIEVKAKFKLEVFISTNNKDTDGDQTDLVETAGRPIYRSTHDTLHRDQERAQGTTSPHAHLHNKLFFRDRDREKDKTVETPMGHLYRPDFKENEFRYPLRRGVGQTPANTHQPMTPGAALAPVVSAGERSSGHNTQAHTTAAYARPNHLE</sequence>
<protein>
    <submittedName>
        <fullName evidence="2">Uncharacterized protein</fullName>
    </submittedName>
</protein>
<feature type="region of interest" description="Disordered" evidence="1">
    <location>
        <begin position="52"/>
        <end position="93"/>
    </location>
</feature>
<dbReference type="AlphaFoldDB" id="A0A0L0FDC8"/>
<evidence type="ECO:0000313" key="3">
    <source>
        <dbReference type="Proteomes" id="UP000054560"/>
    </source>
</evidence>
<feature type="non-terminal residue" evidence="2">
    <location>
        <position position="1"/>
    </location>
</feature>
<feature type="compositionally biased region" description="Basic and acidic residues" evidence="1">
    <location>
        <begin position="75"/>
        <end position="87"/>
    </location>
</feature>
<dbReference type="Proteomes" id="UP000054560">
    <property type="component" value="Unassembled WGS sequence"/>
</dbReference>
<gene>
    <name evidence="2" type="ORF">SARC_12687</name>
</gene>
<feature type="region of interest" description="Disordered" evidence="1">
    <location>
        <begin position="133"/>
        <end position="159"/>
    </location>
</feature>
<evidence type="ECO:0000256" key="1">
    <source>
        <dbReference type="SAM" id="MobiDB-lite"/>
    </source>
</evidence>
<accession>A0A0L0FDC8</accession>
<dbReference type="GeneID" id="25913191"/>
<organism evidence="2 3">
    <name type="scientific">Sphaeroforma arctica JP610</name>
    <dbReference type="NCBI Taxonomy" id="667725"/>
    <lineage>
        <taxon>Eukaryota</taxon>
        <taxon>Ichthyosporea</taxon>
        <taxon>Ichthyophonida</taxon>
        <taxon>Sphaeroforma</taxon>
    </lineage>
</organism>
<feature type="non-terminal residue" evidence="2">
    <location>
        <position position="159"/>
    </location>
</feature>
<proteinExistence type="predicted"/>
<keyword evidence="3" id="KW-1185">Reference proteome</keyword>
<dbReference type="RefSeq" id="XP_014148676.1">
    <property type="nucleotide sequence ID" value="XM_014293201.1"/>
</dbReference>
<dbReference type="EMBL" id="KQ244100">
    <property type="protein sequence ID" value="KNC74774.1"/>
    <property type="molecule type" value="Genomic_DNA"/>
</dbReference>